<dbReference type="AlphaFoldDB" id="K9VRY6"/>
<protein>
    <submittedName>
        <fullName evidence="1">Uncharacterized protein</fullName>
    </submittedName>
</protein>
<reference evidence="1 2" key="1">
    <citation type="submission" date="2012-05" db="EMBL/GenBank/DDBJ databases">
        <title>Finished chromosome of genome of Oscillatoria sp. PCC 7112.</title>
        <authorList>
            <consortium name="US DOE Joint Genome Institute"/>
            <person name="Gugger M."/>
            <person name="Coursin T."/>
            <person name="Rippka R."/>
            <person name="Tandeau De Marsac N."/>
            <person name="Huntemann M."/>
            <person name="Wei C.-L."/>
            <person name="Han J."/>
            <person name="Detter J.C."/>
            <person name="Han C."/>
            <person name="Tapia R."/>
            <person name="Davenport K."/>
            <person name="Daligault H."/>
            <person name="Erkkila T."/>
            <person name="Gu W."/>
            <person name="Munk A.C.C."/>
            <person name="Teshima H."/>
            <person name="Xu Y."/>
            <person name="Chain P."/>
            <person name="Chen A."/>
            <person name="Krypides N."/>
            <person name="Mavromatis K."/>
            <person name="Markowitz V."/>
            <person name="Szeto E."/>
            <person name="Ivanova N."/>
            <person name="Mikhailova N."/>
            <person name="Ovchinnikova G."/>
            <person name="Pagani I."/>
            <person name="Pati A."/>
            <person name="Goodwin L."/>
            <person name="Peters L."/>
            <person name="Pitluck S."/>
            <person name="Woyke T."/>
            <person name="Kerfeld C."/>
        </authorList>
    </citation>
    <scope>NUCLEOTIDE SEQUENCE [LARGE SCALE GENOMIC DNA]</scope>
    <source>
        <strain evidence="1 2">PCC 7112</strain>
    </source>
</reference>
<organism evidence="1 2">
    <name type="scientific">Phormidium nigroviride PCC 7112</name>
    <dbReference type="NCBI Taxonomy" id="179408"/>
    <lineage>
        <taxon>Bacteria</taxon>
        <taxon>Bacillati</taxon>
        <taxon>Cyanobacteriota</taxon>
        <taxon>Cyanophyceae</taxon>
        <taxon>Oscillatoriophycideae</taxon>
        <taxon>Oscillatoriales</taxon>
        <taxon>Oscillatoriaceae</taxon>
        <taxon>Phormidium</taxon>
    </lineage>
</organism>
<sequence length="91" mass="9786">MIISDLNYLETAETSAVVGGIFFGKLDSDVDASLNVKERFDVQKIYKQYVDVKGNLATAQSEAFGKNTSTQIFTTVVEGKYSASTGFSAAS</sequence>
<name>K9VRY6_9CYAN</name>
<dbReference type="RefSeq" id="WP_015179457.1">
    <property type="nucleotide sequence ID" value="NC_019729.1"/>
</dbReference>
<dbReference type="EMBL" id="CP003614">
    <property type="protein sequence ID" value="AFZ10257.1"/>
    <property type="molecule type" value="Genomic_DNA"/>
</dbReference>
<dbReference type="KEGG" id="oni:Osc7112_6066"/>
<evidence type="ECO:0000313" key="1">
    <source>
        <dbReference type="EMBL" id="AFZ10257.1"/>
    </source>
</evidence>
<dbReference type="OrthoDB" id="487454at2"/>
<keyword evidence="2" id="KW-1185">Reference proteome</keyword>
<accession>K9VRY6</accession>
<dbReference type="Proteomes" id="UP000010478">
    <property type="component" value="Chromosome"/>
</dbReference>
<evidence type="ECO:0000313" key="2">
    <source>
        <dbReference type="Proteomes" id="UP000010478"/>
    </source>
</evidence>
<gene>
    <name evidence="1" type="ORF">Osc7112_6066</name>
</gene>
<proteinExistence type="predicted"/>
<dbReference type="HOGENOM" id="CLU_180813_0_0_3"/>